<proteinExistence type="predicted"/>
<sequence length="118" mass="12204">MLLPFMGTSLIAKGVMPVAAADGAVMLVICSGGTMTEIAFDPVTMEPVPDAGDRQPKDSDPVHCVWAGSHPAADAPLASSLPARITGYSVTAPHHFDTVLRMADATGLPPATGPPHWF</sequence>
<keyword evidence="1" id="KW-0732">Signal</keyword>
<accession>A0ABS8CPI9</accession>
<keyword evidence="3" id="KW-1185">Reference proteome</keyword>
<evidence type="ECO:0000313" key="2">
    <source>
        <dbReference type="EMBL" id="MCB5411303.1"/>
    </source>
</evidence>
<reference evidence="2 3" key="1">
    <citation type="submission" date="2020-07" db="EMBL/GenBank/DDBJ databases">
        <title>Pseudogemmobacter sp. nov., isolated from poultry manure in Taiwan.</title>
        <authorList>
            <person name="Lin S.-Y."/>
            <person name="Tang Y.-S."/>
            <person name="Young C.-C."/>
        </authorList>
    </citation>
    <scope>NUCLEOTIDE SEQUENCE [LARGE SCALE GENOMIC DNA]</scope>
    <source>
        <strain evidence="2 3">CC-YST710</strain>
    </source>
</reference>
<feature type="chain" id="PRO_5047292063" evidence="1">
    <location>
        <begin position="21"/>
        <end position="118"/>
    </location>
</feature>
<evidence type="ECO:0000256" key="1">
    <source>
        <dbReference type="SAM" id="SignalP"/>
    </source>
</evidence>
<organism evidence="2 3">
    <name type="scientific">Pseudogemmobacter faecipullorum</name>
    <dbReference type="NCBI Taxonomy" id="2755041"/>
    <lineage>
        <taxon>Bacteria</taxon>
        <taxon>Pseudomonadati</taxon>
        <taxon>Pseudomonadota</taxon>
        <taxon>Alphaproteobacteria</taxon>
        <taxon>Rhodobacterales</taxon>
        <taxon>Paracoccaceae</taxon>
        <taxon>Pseudogemmobacter</taxon>
    </lineage>
</organism>
<gene>
    <name evidence="2" type="ORF">H0485_15020</name>
</gene>
<feature type="signal peptide" evidence="1">
    <location>
        <begin position="1"/>
        <end position="20"/>
    </location>
</feature>
<dbReference type="RefSeq" id="WP_226936774.1">
    <property type="nucleotide sequence ID" value="NZ_JACDXX010000014.1"/>
</dbReference>
<evidence type="ECO:0000313" key="3">
    <source>
        <dbReference type="Proteomes" id="UP001198571"/>
    </source>
</evidence>
<dbReference type="Proteomes" id="UP001198571">
    <property type="component" value="Unassembled WGS sequence"/>
</dbReference>
<comment type="caution">
    <text evidence="2">The sequence shown here is derived from an EMBL/GenBank/DDBJ whole genome shotgun (WGS) entry which is preliminary data.</text>
</comment>
<protein>
    <submittedName>
        <fullName evidence="2">Uncharacterized protein</fullName>
    </submittedName>
</protein>
<name>A0ABS8CPI9_9RHOB</name>
<dbReference type="EMBL" id="JACDXX010000014">
    <property type="protein sequence ID" value="MCB5411303.1"/>
    <property type="molecule type" value="Genomic_DNA"/>
</dbReference>